<sequence length="494" mass="55732">MQVLKFGGSSIAHSNSIQKICNLLEKKPIERQYLIVVSALGNITDQLIKCGKLASKRKNTYKNILKKIEIIHINIIRDLFTIKNQNNLISWIKKNINNLESLCDGIFQVKKLSKQSLDEIMSFGELSSSFLISEKLREHGLDTICKDSRDLIITDSQFGCAQVNFIDSNYHIIKFFSKKKPKYVVLPGFIGSTKEKKTTTLGRGGSDYTASILAAATSANLLEIWTDVSGIMTANPKIVKNAIPIKEISYEEAMELSHFGAKVIYPPTIQPAMKKKIPIKIKNTFYPNDPGTLIYIDKNINISKPVTGISGIKNISLLILEGNICLPEYSKRLFEALLRDKINVIFIKQSFSKNSIITVVIYEMDVIKAKKLINYEFYKEINKKKIKPLKIENDLCIIAVVGDNMKNIHCTSGKIFSSLGRNNINVRAIVQGSTEKNILAVIQKRDFEKALKTLHVTFFESKPKQINLFICGLGKVGSTLLKQINKQKNIYYKN</sequence>
<evidence type="ECO:0000256" key="7">
    <source>
        <dbReference type="ARBA" id="ARBA00047872"/>
    </source>
</evidence>
<dbReference type="PROSITE" id="PS00324">
    <property type="entry name" value="ASPARTOKINASE"/>
    <property type="match status" value="1"/>
</dbReference>
<evidence type="ECO:0000256" key="10">
    <source>
        <dbReference type="RuleBase" id="RU004249"/>
    </source>
</evidence>
<dbReference type="InterPro" id="IPR011147">
    <property type="entry name" value="Bifunc_Aspkin/hSer_DH"/>
</dbReference>
<dbReference type="UniPathway" id="UPA00034">
    <property type="reaction ID" value="UER00015"/>
</dbReference>
<dbReference type="PANTHER" id="PTHR43070">
    <property type="match status" value="1"/>
</dbReference>
<dbReference type="GO" id="GO:0004072">
    <property type="term" value="F:aspartate kinase activity"/>
    <property type="evidence" value="ECO:0007669"/>
    <property type="project" value="UniProtKB-EC"/>
</dbReference>
<evidence type="ECO:0000259" key="12">
    <source>
        <dbReference type="Pfam" id="PF22468"/>
    </source>
</evidence>
<keyword evidence="2 9" id="KW-0808">Transferase</keyword>
<dbReference type="GO" id="GO:0004412">
    <property type="term" value="F:homoserine dehydrogenase activity"/>
    <property type="evidence" value="ECO:0007669"/>
    <property type="project" value="InterPro"/>
</dbReference>
<dbReference type="FunFam" id="3.30.2130.10:FF:000001">
    <property type="entry name" value="Bifunctional aspartokinase/homoserine dehydrogenase"/>
    <property type="match status" value="1"/>
</dbReference>
<evidence type="ECO:0000256" key="9">
    <source>
        <dbReference type="RuleBase" id="RU003448"/>
    </source>
</evidence>
<comment type="pathway">
    <text evidence="1 10">Amino-acid biosynthesis; L-lysine biosynthesis via DAP pathway; (S)-tetrahydrodipicolinate from L-aspartate: step 1/4.</text>
</comment>
<proteinExistence type="inferred from homology"/>
<evidence type="ECO:0000256" key="4">
    <source>
        <dbReference type="ARBA" id="ARBA00022777"/>
    </source>
</evidence>
<feature type="binding site" evidence="8">
    <location>
        <begin position="226"/>
        <end position="227"/>
    </location>
    <ligand>
        <name>ATP</name>
        <dbReference type="ChEBI" id="CHEBI:30616"/>
    </ligand>
</feature>
<dbReference type="UniPathway" id="UPA00051">
    <property type="reaction ID" value="UER00462"/>
</dbReference>
<keyword evidence="5 8" id="KW-0067">ATP-binding</keyword>
<comment type="catalytic activity">
    <reaction evidence="7 9">
        <text>L-aspartate + ATP = 4-phospho-L-aspartate + ADP</text>
        <dbReference type="Rhea" id="RHEA:23776"/>
        <dbReference type="ChEBI" id="CHEBI:29991"/>
        <dbReference type="ChEBI" id="CHEBI:30616"/>
        <dbReference type="ChEBI" id="CHEBI:57535"/>
        <dbReference type="ChEBI" id="CHEBI:456216"/>
        <dbReference type="EC" id="2.7.2.4"/>
    </reaction>
</comment>
<dbReference type="PANTHER" id="PTHR43070:SF3">
    <property type="entry name" value="HOMOSERINE DEHYDROGENASE"/>
    <property type="match status" value="1"/>
</dbReference>
<evidence type="ECO:0000256" key="5">
    <source>
        <dbReference type="ARBA" id="ARBA00022840"/>
    </source>
</evidence>
<dbReference type="InterPro" id="IPR001048">
    <property type="entry name" value="Asp/Glu/Uridylate_kinase"/>
</dbReference>
<dbReference type="EMBL" id="MN042974">
    <property type="protein sequence ID" value="QID56954.1"/>
    <property type="molecule type" value="Genomic_DNA"/>
</dbReference>
<keyword evidence="10" id="KW-0028">Amino-acid biosynthesis</keyword>
<dbReference type="InterPro" id="IPR045865">
    <property type="entry name" value="ACT-like_dom_sf"/>
</dbReference>
<dbReference type="PIRSF" id="PIRSF000726">
    <property type="entry name" value="Asp_kin"/>
    <property type="match status" value="1"/>
</dbReference>
<protein>
    <recommendedName>
        <fullName evidence="9">Aspartokinase</fullName>
        <ecNumber evidence="9">2.7.2.4</ecNumber>
    </recommendedName>
</protein>
<dbReference type="EC" id="2.7.2.4" evidence="9"/>
<feature type="domain" description="Aspartate/glutamate/uridylate kinase" evidence="11">
    <location>
        <begin position="2"/>
        <end position="283"/>
    </location>
</feature>
<dbReference type="InterPro" id="IPR005260">
    <property type="entry name" value="Asp_kin_monofn"/>
</dbReference>
<dbReference type="InterPro" id="IPR018042">
    <property type="entry name" value="Aspartate_kinase_CS"/>
</dbReference>
<feature type="domain" description="Aspartokinase ACT" evidence="12">
    <location>
        <begin position="398"/>
        <end position="458"/>
    </location>
</feature>
<dbReference type="InterPro" id="IPR054352">
    <property type="entry name" value="ACT_Aspartokinase"/>
</dbReference>
<dbReference type="Pfam" id="PF00696">
    <property type="entry name" value="AA_kinase"/>
    <property type="match status" value="1"/>
</dbReference>
<feature type="domain" description="Aspartokinase ACT" evidence="12">
    <location>
        <begin position="327"/>
        <end position="377"/>
    </location>
</feature>
<organism evidence="13">
    <name type="scientific">Blattabacterium sp.</name>
    <name type="common">Euphyllodromia sp.</name>
    <dbReference type="NCBI Taxonomy" id="2712805"/>
    <lineage>
        <taxon>Bacteria</taxon>
        <taxon>Pseudomonadati</taxon>
        <taxon>Bacteroidota</taxon>
        <taxon>Flavobacteriia</taxon>
        <taxon>Flavobacteriales</taxon>
        <taxon>Blattabacteriaceae</taxon>
        <taxon>Blattabacterium</taxon>
    </lineage>
</organism>
<dbReference type="CDD" id="cd04243">
    <property type="entry name" value="AAK_AK-HSDH-like"/>
    <property type="match status" value="1"/>
</dbReference>
<keyword evidence="3 8" id="KW-0547">Nucleotide-binding</keyword>
<dbReference type="NCBIfam" id="TIGR00657">
    <property type="entry name" value="asp_kinases"/>
    <property type="match status" value="1"/>
</dbReference>
<dbReference type="Gene3D" id="3.40.1160.10">
    <property type="entry name" value="Acetylglutamate kinase-like"/>
    <property type="match status" value="1"/>
</dbReference>
<dbReference type="UniPathway" id="UPA00050">
    <property type="reaction ID" value="UER00461"/>
</dbReference>
<evidence type="ECO:0000256" key="6">
    <source>
        <dbReference type="ARBA" id="ARBA00022857"/>
    </source>
</evidence>
<dbReference type="InterPro" id="IPR042199">
    <property type="entry name" value="AsparK_Bifunc_asparK/hSer_DH"/>
</dbReference>
<keyword evidence="6" id="KW-0521">NADP</keyword>
<feature type="binding site" evidence="8">
    <location>
        <begin position="262"/>
        <end position="263"/>
    </location>
    <ligand>
        <name>ATP</name>
        <dbReference type="ChEBI" id="CHEBI:30616"/>
    </ligand>
</feature>
<evidence type="ECO:0000256" key="3">
    <source>
        <dbReference type="ARBA" id="ARBA00022741"/>
    </source>
</evidence>
<dbReference type="AlphaFoldDB" id="A0A6G6BY78"/>
<dbReference type="Gene3D" id="3.30.2130.10">
    <property type="entry name" value="VC0802-like"/>
    <property type="match status" value="1"/>
</dbReference>
<dbReference type="GO" id="GO:0005524">
    <property type="term" value="F:ATP binding"/>
    <property type="evidence" value="ECO:0007669"/>
    <property type="project" value="UniProtKB-KW"/>
</dbReference>
<comment type="similarity">
    <text evidence="9">Belongs to the aspartokinase family.</text>
</comment>
<dbReference type="Pfam" id="PF22468">
    <property type="entry name" value="ACT_9"/>
    <property type="match status" value="2"/>
</dbReference>
<dbReference type="GO" id="GO:0009088">
    <property type="term" value="P:threonine biosynthetic process"/>
    <property type="evidence" value="ECO:0007669"/>
    <property type="project" value="UniProtKB-UniPathway"/>
</dbReference>
<evidence type="ECO:0000259" key="11">
    <source>
        <dbReference type="Pfam" id="PF00696"/>
    </source>
</evidence>
<dbReference type="Gene3D" id="1.20.120.1320">
    <property type="entry name" value="Aspartokinase, catalytic domain"/>
    <property type="match status" value="1"/>
</dbReference>
<evidence type="ECO:0000256" key="2">
    <source>
        <dbReference type="ARBA" id="ARBA00022679"/>
    </source>
</evidence>
<feature type="binding site" evidence="8">
    <location>
        <position position="125"/>
    </location>
    <ligand>
        <name>substrate</name>
    </ligand>
</feature>
<dbReference type="GO" id="GO:0009089">
    <property type="term" value="P:lysine biosynthetic process via diaminopimelate"/>
    <property type="evidence" value="ECO:0007669"/>
    <property type="project" value="UniProtKB-UniPathway"/>
</dbReference>
<accession>A0A6G6BY78</accession>
<evidence type="ECO:0000313" key="13">
    <source>
        <dbReference type="EMBL" id="QID56954.1"/>
    </source>
</evidence>
<feature type="non-terminal residue" evidence="13">
    <location>
        <position position="494"/>
    </location>
</feature>
<comment type="pathway">
    <text evidence="10">Amino-acid biosynthesis; L-methionine biosynthesis via de novo pathway; L-homoserine from L-aspartate: step 1/3.</text>
</comment>
<keyword evidence="4 9" id="KW-0418">Kinase</keyword>
<name>A0A6G6BY78_9FLAO</name>
<reference evidence="13" key="1">
    <citation type="journal article" date="2020" name="Biol. Lett.">
        <title>Evolutionary rates are correlated between cockroach symbionts and mitochondrial genomes.</title>
        <authorList>
            <person name="Arab D.A."/>
            <person name="Bourguignon T."/>
            <person name="Wang Z."/>
            <person name="Ho S.Y.W."/>
            <person name="Lo N."/>
        </authorList>
    </citation>
    <scope>NUCLEOTIDE SEQUENCE</scope>
    <source>
        <strain evidence="13">DHOG911</strain>
    </source>
</reference>
<evidence type="ECO:0000256" key="8">
    <source>
        <dbReference type="PIRSR" id="PIRSR000726-1"/>
    </source>
</evidence>
<comment type="pathway">
    <text evidence="10">Amino-acid biosynthesis; L-threonine biosynthesis; L-threonine from L-aspartate: step 1/5.</text>
</comment>
<dbReference type="SUPFAM" id="SSF53633">
    <property type="entry name" value="Carbamate kinase-like"/>
    <property type="match status" value="1"/>
</dbReference>
<evidence type="ECO:0000256" key="1">
    <source>
        <dbReference type="ARBA" id="ARBA00004766"/>
    </source>
</evidence>
<dbReference type="SUPFAM" id="SSF55021">
    <property type="entry name" value="ACT-like"/>
    <property type="match status" value="2"/>
</dbReference>
<dbReference type="InterPro" id="IPR036393">
    <property type="entry name" value="AceGlu_kinase-like_sf"/>
</dbReference>
<dbReference type="InterPro" id="IPR001341">
    <property type="entry name" value="Asp_kinase"/>
</dbReference>